<evidence type="ECO:0000313" key="2">
    <source>
        <dbReference type="Proteomes" id="UP001432322"/>
    </source>
</evidence>
<name>A0AAV5W662_9BILA</name>
<dbReference type="EMBL" id="BTSY01000004">
    <property type="protein sequence ID" value="GMT26234.1"/>
    <property type="molecule type" value="Genomic_DNA"/>
</dbReference>
<evidence type="ECO:0008006" key="3">
    <source>
        <dbReference type="Google" id="ProtNLM"/>
    </source>
</evidence>
<dbReference type="Proteomes" id="UP001432322">
    <property type="component" value="Unassembled WGS sequence"/>
</dbReference>
<gene>
    <name evidence="1" type="ORF">PFISCL1PPCAC_17531</name>
</gene>
<sequence length="378" mass="43385">KMSLDDYWNSFGLALSSSSFYNQAIDGSVAEHLNRITESVGGFGERIRNEWNEVWMEIDQESRGKQQNEAIASVQNLSDALRALSDLMIYRLADQSIIDVSETTPVVVEEVEIEAAANEDWNIYGYGNENYDAGVREEEGYEESEEVTTVIDYSEQSEYSEDGQVVTENVRSPLNDVHRVVNRRPHKLCELCQQLCQFGRYTPTSNSIENRCDFLKSLVIRTEEEEQIVQRLLNFNSRVYICNEHIAGRQSRQSFLKMNDAIPDEILTRASHSAPTNLVPDSDKQVLSTNYANMFPKEAKPKFNRKCDLCGLLSYRYRVSPKGAELAERFFHNLIYLTSEQRAKATQYIDNGRRATVCRKHVREPISNVIDMKQVMQV</sequence>
<protein>
    <recommendedName>
        <fullName evidence="3">Nuclear receptor</fullName>
    </recommendedName>
</protein>
<comment type="caution">
    <text evidence="1">The sequence shown here is derived from an EMBL/GenBank/DDBJ whole genome shotgun (WGS) entry which is preliminary data.</text>
</comment>
<proteinExistence type="predicted"/>
<evidence type="ECO:0000313" key="1">
    <source>
        <dbReference type="EMBL" id="GMT26234.1"/>
    </source>
</evidence>
<organism evidence="1 2">
    <name type="scientific">Pristionchus fissidentatus</name>
    <dbReference type="NCBI Taxonomy" id="1538716"/>
    <lineage>
        <taxon>Eukaryota</taxon>
        <taxon>Metazoa</taxon>
        <taxon>Ecdysozoa</taxon>
        <taxon>Nematoda</taxon>
        <taxon>Chromadorea</taxon>
        <taxon>Rhabditida</taxon>
        <taxon>Rhabditina</taxon>
        <taxon>Diplogasteromorpha</taxon>
        <taxon>Diplogasteroidea</taxon>
        <taxon>Neodiplogasteridae</taxon>
        <taxon>Pristionchus</taxon>
    </lineage>
</organism>
<feature type="non-terminal residue" evidence="1">
    <location>
        <position position="1"/>
    </location>
</feature>
<dbReference type="AlphaFoldDB" id="A0AAV5W662"/>
<keyword evidence="2" id="KW-1185">Reference proteome</keyword>
<feature type="non-terminal residue" evidence="1">
    <location>
        <position position="378"/>
    </location>
</feature>
<accession>A0AAV5W662</accession>
<reference evidence="1" key="1">
    <citation type="submission" date="2023-10" db="EMBL/GenBank/DDBJ databases">
        <title>Genome assembly of Pristionchus species.</title>
        <authorList>
            <person name="Yoshida K."/>
            <person name="Sommer R.J."/>
        </authorList>
    </citation>
    <scope>NUCLEOTIDE SEQUENCE</scope>
    <source>
        <strain evidence="1">RS5133</strain>
    </source>
</reference>